<reference evidence="2 3" key="1">
    <citation type="submission" date="2021-11" db="EMBL/GenBank/DDBJ databases">
        <title>Draft genome sequence of Actinomycetospora sp. SF1 isolated from the rhizosphere soil.</title>
        <authorList>
            <person name="Duangmal K."/>
            <person name="Chantavorakit T."/>
        </authorList>
    </citation>
    <scope>NUCLEOTIDE SEQUENCE [LARGE SCALE GENOMIC DNA]</scope>
    <source>
        <strain evidence="2 3">TBRC 5722</strain>
    </source>
</reference>
<feature type="compositionally biased region" description="Basic residues" evidence="1">
    <location>
        <begin position="1"/>
        <end position="12"/>
    </location>
</feature>
<keyword evidence="3" id="KW-1185">Reference proteome</keyword>
<evidence type="ECO:0000313" key="2">
    <source>
        <dbReference type="EMBL" id="MCD2197618.1"/>
    </source>
</evidence>
<evidence type="ECO:0000313" key="3">
    <source>
        <dbReference type="Proteomes" id="UP001199469"/>
    </source>
</evidence>
<name>A0ABS8PH82_9PSEU</name>
<dbReference type="EMBL" id="JAJNDB010000009">
    <property type="protein sequence ID" value="MCD2197618.1"/>
    <property type="molecule type" value="Genomic_DNA"/>
</dbReference>
<proteinExistence type="predicted"/>
<comment type="caution">
    <text evidence="2">The sequence shown here is derived from an EMBL/GenBank/DDBJ whole genome shotgun (WGS) entry which is preliminary data.</text>
</comment>
<accession>A0ABS8PH82</accession>
<evidence type="ECO:0000256" key="1">
    <source>
        <dbReference type="SAM" id="MobiDB-lite"/>
    </source>
</evidence>
<organism evidence="2 3">
    <name type="scientific">Actinomycetospora endophytica</name>
    <dbReference type="NCBI Taxonomy" id="2291215"/>
    <lineage>
        <taxon>Bacteria</taxon>
        <taxon>Bacillati</taxon>
        <taxon>Actinomycetota</taxon>
        <taxon>Actinomycetes</taxon>
        <taxon>Pseudonocardiales</taxon>
        <taxon>Pseudonocardiaceae</taxon>
        <taxon>Actinomycetospora</taxon>
    </lineage>
</organism>
<gene>
    <name evidence="2" type="ORF">LQ327_30030</name>
</gene>
<dbReference type="RefSeq" id="WP_230739820.1">
    <property type="nucleotide sequence ID" value="NZ_JAJNDB010000009.1"/>
</dbReference>
<feature type="region of interest" description="Disordered" evidence="1">
    <location>
        <begin position="1"/>
        <end position="24"/>
    </location>
</feature>
<evidence type="ECO:0008006" key="4">
    <source>
        <dbReference type="Google" id="ProtNLM"/>
    </source>
</evidence>
<protein>
    <recommendedName>
        <fullName evidence="4">STAS domain-containing protein</fullName>
    </recommendedName>
</protein>
<sequence length="161" mass="16774">MTTRHGALRPARRHEPGLPATCTTSGVGRLTASINALQGPQARRSTLSQALGEATADVNHQVGGTSGPPGAAARGFGGGCVALALGGRFDRQAVDDLDLLLRGLRPLATRHLVVDLNGLGAHHPRLGRVLGRVRIRCLIDGVALDLAHLPPDLAEEFDLPT</sequence>
<dbReference type="Proteomes" id="UP001199469">
    <property type="component" value="Unassembled WGS sequence"/>
</dbReference>